<feature type="non-terminal residue" evidence="2">
    <location>
        <position position="1"/>
    </location>
</feature>
<accession>Q62984</accession>
<feature type="compositionally biased region" description="Basic and acidic residues" evidence="1">
    <location>
        <begin position="17"/>
        <end position="30"/>
    </location>
</feature>
<protein>
    <submittedName>
        <fullName evidence="2">Methylenetetrahydrofolate reductase</fullName>
    </submittedName>
</protein>
<reference evidence="2" key="1">
    <citation type="submission" date="1996-04" db="EMBL/GenBank/DDBJ databases">
        <authorList>
            <person name="Li Z."/>
            <person name="Chen K.H."/>
            <person name="Zhang C.H."/>
            <person name="Zhu H.P."/>
            <person name="Meng Z.H."/>
            <person name="Tang J."/>
        </authorList>
    </citation>
    <scope>NUCLEOTIDE SEQUENCE</scope>
    <source>
        <strain evidence="2">Wistar</strain>
        <tissue evidence="2">Liver</tissue>
    </source>
</reference>
<feature type="compositionally biased region" description="Basic and acidic residues" evidence="1">
    <location>
        <begin position="38"/>
        <end position="60"/>
    </location>
</feature>
<proteinExistence type="evidence at transcript level"/>
<dbReference type="UCSC" id="RGD:1309952">
    <property type="organism name" value="rat"/>
</dbReference>
<evidence type="ECO:0000313" key="2">
    <source>
        <dbReference type="EMBL" id="AAB01988.1"/>
    </source>
</evidence>
<feature type="region of interest" description="Disordered" evidence="1">
    <location>
        <begin position="130"/>
        <end position="161"/>
    </location>
</feature>
<dbReference type="EMBL" id="U57049">
    <property type="protein sequence ID" value="AAB01988.1"/>
    <property type="molecule type" value="mRNA"/>
</dbReference>
<evidence type="ECO:0000256" key="1">
    <source>
        <dbReference type="SAM" id="MobiDB-lite"/>
    </source>
</evidence>
<name>Q62984_RAT</name>
<feature type="region of interest" description="Disordered" evidence="1">
    <location>
        <begin position="1"/>
        <end position="89"/>
    </location>
</feature>
<sequence>AMVNEARRSGSPSPPSEGRRSGSESSKDSSRCSTPSLDPDRNERLREKMRRRMDSEDKWFSLEFSPPRTGEGAFTSSRGLTGWGEGAPPSWMLPGTQVASWLRQGDLIYDNCQHSTELLWLGNHPAHDLLPAAPGGDLRPPAQSQAARPEEYNGAEGRPCR</sequence>
<dbReference type="AlphaFoldDB" id="Q62984"/>
<organism evidence="2">
    <name type="scientific">Rattus norvegicus</name>
    <name type="common">Rat</name>
    <dbReference type="NCBI Taxonomy" id="10116"/>
    <lineage>
        <taxon>Eukaryota</taxon>
        <taxon>Metazoa</taxon>
        <taxon>Chordata</taxon>
        <taxon>Craniata</taxon>
        <taxon>Vertebrata</taxon>
        <taxon>Euteleostomi</taxon>
        <taxon>Mammalia</taxon>
        <taxon>Eutheria</taxon>
        <taxon>Euarchontoglires</taxon>
        <taxon>Glires</taxon>
        <taxon>Rodentia</taxon>
        <taxon>Myomorpha</taxon>
        <taxon>Muroidea</taxon>
        <taxon>Muridae</taxon>
        <taxon>Murinae</taxon>
        <taxon>Rattus</taxon>
    </lineage>
</organism>